<keyword evidence="1" id="KW-1133">Transmembrane helix</keyword>
<dbReference type="AlphaFoldDB" id="A0A1N6M1S1"/>
<feature type="transmembrane region" description="Helical" evidence="1">
    <location>
        <begin position="12"/>
        <end position="30"/>
    </location>
</feature>
<feature type="transmembrane region" description="Helical" evidence="1">
    <location>
        <begin position="283"/>
        <end position="301"/>
    </location>
</feature>
<evidence type="ECO:0000313" key="5">
    <source>
        <dbReference type="Proteomes" id="UP000184774"/>
    </source>
</evidence>
<dbReference type="EC" id="2.3.1.-" evidence="4"/>
<feature type="transmembrane region" description="Helical" evidence="1">
    <location>
        <begin position="253"/>
        <end position="271"/>
    </location>
</feature>
<dbReference type="InterPro" id="IPR043968">
    <property type="entry name" value="SGNH"/>
</dbReference>
<dbReference type="EMBL" id="FSSB01000007">
    <property type="protein sequence ID" value="SIO93341.1"/>
    <property type="molecule type" value="Genomic_DNA"/>
</dbReference>
<dbReference type="InterPro" id="IPR002656">
    <property type="entry name" value="Acyl_transf_3_dom"/>
</dbReference>
<dbReference type="Proteomes" id="UP000184774">
    <property type="component" value="Unassembled WGS sequence"/>
</dbReference>
<dbReference type="GO" id="GO:0016747">
    <property type="term" value="F:acyltransferase activity, transferring groups other than amino-acyl groups"/>
    <property type="evidence" value="ECO:0007669"/>
    <property type="project" value="InterPro"/>
</dbReference>
<dbReference type="GO" id="GO:0016020">
    <property type="term" value="C:membrane"/>
    <property type="evidence" value="ECO:0007669"/>
    <property type="project" value="TreeGrafter"/>
</dbReference>
<evidence type="ECO:0000256" key="1">
    <source>
        <dbReference type="SAM" id="Phobius"/>
    </source>
</evidence>
<feature type="domain" description="SGNH" evidence="3">
    <location>
        <begin position="403"/>
        <end position="656"/>
    </location>
</feature>
<dbReference type="PANTHER" id="PTHR23028">
    <property type="entry name" value="ACETYLTRANSFERASE"/>
    <property type="match status" value="1"/>
</dbReference>
<keyword evidence="1" id="KW-0472">Membrane</keyword>
<evidence type="ECO:0000259" key="3">
    <source>
        <dbReference type="Pfam" id="PF19040"/>
    </source>
</evidence>
<feature type="transmembrane region" description="Helical" evidence="1">
    <location>
        <begin position="351"/>
        <end position="370"/>
    </location>
</feature>
<feature type="transmembrane region" description="Helical" evidence="1">
    <location>
        <begin position="77"/>
        <end position="96"/>
    </location>
</feature>
<protein>
    <submittedName>
        <fullName evidence="4">O-acetyltransferase OatA</fullName>
        <ecNumber evidence="4">2.3.1.-</ecNumber>
    </submittedName>
</protein>
<accession>A0A1N6M1S1</accession>
<dbReference type="RefSeq" id="WP_074371925.1">
    <property type="nucleotide sequence ID" value="NZ_AP024907.1"/>
</dbReference>
<proteinExistence type="predicted"/>
<sequence>MLYRKDLDGLRAIAVVSVILYHFKIYMYNIQIFQGGYLGVDLFFILSGYLITNILNNEISNGKFNILNFYNKRFKRIFPALVFMMVFFCVISYQLLLPNDLVNFAKSFLSSILFFSNYYFYAQDPYTAVSNMYEFLIHTWSLSTEWQFYLIYPFIYALTYKLARNHIFIILFILTLISFSISHFLSAYNESFAFYSFPTRAWELLIGGLIAFVNRDFLLNNSNNRNIIYQSLSLLGIVLIIYSILFIPDSARHPSFITLLPIFGGALFIIFNKEGDLINSLITLRFVSFVGVISYSLYLWHQPVLATVRTIKGDNLNIEQLLLVSILTLFFAVISYYLIENPFRKNLKNKKLFLFLISLSGVIFSMYVVYKDGKLHQMTGYNISHMFYDINGNKLNKIDGVVCHDKDFNQACGVSDIDADKKNIVLVGDSHAGSYGLSIKEKFGDDFNFVQLTSDVCLGMDTIKMYDNSVLHISCETRSKSFSKFIEMGNNVVVFSARLNWYLSGVQYTNEYGDVEHKLNNIQKPNDGSSVYDSILSKLNLWARNNTLVLIYPEPELAIDIPRKLNQIVRREFSMKSKIEALENFNFTISRDHFLNRSKDSYKLLDAVEGKRVIRLYPEKSLCREDKCYAYDLNASSLYYFDDDHLSVHGAEMVIDKLNLSDLSILE</sequence>
<organism evidence="4 5">
    <name type="scientific">Vibrio spartinae</name>
    <dbReference type="NCBI Taxonomy" id="1918945"/>
    <lineage>
        <taxon>Bacteria</taxon>
        <taxon>Pseudomonadati</taxon>
        <taxon>Pseudomonadota</taxon>
        <taxon>Gammaproteobacteria</taxon>
        <taxon>Vibrionales</taxon>
        <taxon>Vibrionaceae</taxon>
        <taxon>Vibrio</taxon>
    </lineage>
</organism>
<dbReference type="Pfam" id="PF01757">
    <property type="entry name" value="Acyl_transf_3"/>
    <property type="match status" value="1"/>
</dbReference>
<dbReference type="InterPro" id="IPR050879">
    <property type="entry name" value="Acyltransferase_3"/>
</dbReference>
<keyword evidence="4" id="KW-0808">Transferase</keyword>
<dbReference type="Pfam" id="PF19040">
    <property type="entry name" value="SGNH"/>
    <property type="match status" value="1"/>
</dbReference>
<feature type="transmembrane region" description="Helical" evidence="1">
    <location>
        <begin position="321"/>
        <end position="339"/>
    </location>
</feature>
<dbReference type="OrthoDB" id="9767863at2"/>
<feature type="domain" description="Acyltransferase 3" evidence="2">
    <location>
        <begin position="5"/>
        <end position="336"/>
    </location>
</feature>
<reference evidence="4 5" key="1">
    <citation type="submission" date="2016-12" db="EMBL/GenBank/DDBJ databases">
        <authorList>
            <person name="Song W.-J."/>
            <person name="Kurnit D.M."/>
        </authorList>
    </citation>
    <scope>NUCLEOTIDE SEQUENCE [LARGE SCALE GENOMIC DNA]</scope>
    <source>
        <strain evidence="4 5">CECT 9026</strain>
    </source>
</reference>
<keyword evidence="4" id="KW-0012">Acyltransferase</keyword>
<evidence type="ECO:0000259" key="2">
    <source>
        <dbReference type="Pfam" id="PF01757"/>
    </source>
</evidence>
<keyword evidence="1" id="KW-0812">Transmembrane</keyword>
<dbReference type="PANTHER" id="PTHR23028:SF53">
    <property type="entry name" value="ACYL_TRANSF_3 DOMAIN-CONTAINING PROTEIN"/>
    <property type="match status" value="1"/>
</dbReference>
<feature type="transmembrane region" description="Helical" evidence="1">
    <location>
        <begin position="135"/>
        <end position="155"/>
    </location>
</feature>
<feature type="transmembrane region" description="Helical" evidence="1">
    <location>
        <begin position="226"/>
        <end position="247"/>
    </location>
</feature>
<feature type="transmembrane region" description="Helical" evidence="1">
    <location>
        <begin position="192"/>
        <end position="214"/>
    </location>
</feature>
<feature type="transmembrane region" description="Helical" evidence="1">
    <location>
        <begin position="36"/>
        <end position="56"/>
    </location>
</feature>
<gene>
    <name evidence="4" type="primary">oatA</name>
    <name evidence="4" type="ORF">VSP9026_01006</name>
</gene>
<name>A0A1N6M1S1_9VIBR</name>
<dbReference type="GO" id="GO:0009103">
    <property type="term" value="P:lipopolysaccharide biosynthetic process"/>
    <property type="evidence" value="ECO:0007669"/>
    <property type="project" value="TreeGrafter"/>
</dbReference>
<evidence type="ECO:0000313" key="4">
    <source>
        <dbReference type="EMBL" id="SIO93341.1"/>
    </source>
</evidence>
<feature type="transmembrane region" description="Helical" evidence="1">
    <location>
        <begin position="167"/>
        <end position="186"/>
    </location>
</feature>